<organism evidence="1 2">
    <name type="scientific">Dillenia turbinata</name>
    <dbReference type="NCBI Taxonomy" id="194707"/>
    <lineage>
        <taxon>Eukaryota</taxon>
        <taxon>Viridiplantae</taxon>
        <taxon>Streptophyta</taxon>
        <taxon>Embryophyta</taxon>
        <taxon>Tracheophyta</taxon>
        <taxon>Spermatophyta</taxon>
        <taxon>Magnoliopsida</taxon>
        <taxon>eudicotyledons</taxon>
        <taxon>Gunneridae</taxon>
        <taxon>Pentapetalae</taxon>
        <taxon>Dilleniales</taxon>
        <taxon>Dilleniaceae</taxon>
        <taxon>Dillenia</taxon>
    </lineage>
</organism>
<comment type="caution">
    <text evidence="1">The sequence shown here is derived from an EMBL/GenBank/DDBJ whole genome shotgun (WGS) entry which is preliminary data.</text>
</comment>
<dbReference type="EMBL" id="JBAMMX010000015">
    <property type="protein sequence ID" value="KAK6926480.1"/>
    <property type="molecule type" value="Genomic_DNA"/>
</dbReference>
<dbReference type="Proteomes" id="UP001370490">
    <property type="component" value="Unassembled WGS sequence"/>
</dbReference>
<dbReference type="AlphaFoldDB" id="A0AAN8V2W5"/>
<protein>
    <submittedName>
        <fullName evidence="1">Uncharacterized protein</fullName>
    </submittedName>
</protein>
<keyword evidence="2" id="KW-1185">Reference proteome</keyword>
<sequence>MQWLHSFSPFSPPSSSISATSSTSTLTSCSNCNSYSVRLLNFSFPLQFHTRRHLTFKPKSLISKFLLTPILLFTGFDGPVDTQTVLSTVTVLAAIALSSRYFLFISAIWGDPVPCERCAGNDQLGLIEYCVEFSARNVAQNVFCDNGKMKKEMGLVDRRVCKGA</sequence>
<gene>
    <name evidence="1" type="ORF">RJ641_008199</name>
</gene>
<name>A0AAN8V2W5_9MAGN</name>
<proteinExistence type="predicted"/>
<feature type="non-terminal residue" evidence="1">
    <location>
        <position position="164"/>
    </location>
</feature>
<evidence type="ECO:0000313" key="2">
    <source>
        <dbReference type="Proteomes" id="UP001370490"/>
    </source>
</evidence>
<reference evidence="1 2" key="1">
    <citation type="submission" date="2023-12" db="EMBL/GenBank/DDBJ databases">
        <title>A high-quality genome assembly for Dillenia turbinata (Dilleniales).</title>
        <authorList>
            <person name="Chanderbali A."/>
        </authorList>
    </citation>
    <scope>NUCLEOTIDE SEQUENCE [LARGE SCALE GENOMIC DNA]</scope>
    <source>
        <strain evidence="1">LSX21</strain>
        <tissue evidence="1">Leaf</tissue>
    </source>
</reference>
<accession>A0AAN8V2W5</accession>
<evidence type="ECO:0000313" key="1">
    <source>
        <dbReference type="EMBL" id="KAK6926480.1"/>
    </source>
</evidence>